<dbReference type="InterPro" id="IPR050595">
    <property type="entry name" value="Bact_response_regulator"/>
</dbReference>
<dbReference type="PANTHER" id="PTHR44591:SF3">
    <property type="entry name" value="RESPONSE REGULATORY DOMAIN-CONTAINING PROTEIN"/>
    <property type="match status" value="1"/>
</dbReference>
<feature type="domain" description="Response regulatory" evidence="3">
    <location>
        <begin position="4"/>
        <end position="117"/>
    </location>
</feature>
<evidence type="ECO:0000256" key="1">
    <source>
        <dbReference type="ARBA" id="ARBA00022553"/>
    </source>
</evidence>
<dbReference type="OrthoDB" id="9784719at2"/>
<dbReference type="InterPro" id="IPR011006">
    <property type="entry name" value="CheY-like_superfamily"/>
</dbReference>
<dbReference type="InterPro" id="IPR001789">
    <property type="entry name" value="Sig_transdc_resp-reg_receiver"/>
</dbReference>
<keyword evidence="1 2" id="KW-0597">Phosphoprotein</keyword>
<organism evidence="4 5">
    <name type="scientific">Pseudomonas kribbensis</name>
    <dbReference type="NCBI Taxonomy" id="1628086"/>
    <lineage>
        <taxon>Bacteria</taxon>
        <taxon>Pseudomonadati</taxon>
        <taxon>Pseudomonadota</taxon>
        <taxon>Gammaproteobacteria</taxon>
        <taxon>Pseudomonadales</taxon>
        <taxon>Pseudomonadaceae</taxon>
        <taxon>Pseudomonas</taxon>
    </lineage>
</organism>
<dbReference type="AlphaFoldDB" id="A0A4Y8VHX7"/>
<dbReference type="Gene3D" id="3.40.50.2300">
    <property type="match status" value="1"/>
</dbReference>
<name>A0A4Y8VHX7_9PSED</name>
<feature type="modified residue" description="4-aspartylphosphate" evidence="2">
    <location>
        <position position="54"/>
    </location>
</feature>
<dbReference type="SUPFAM" id="SSF52172">
    <property type="entry name" value="CheY-like"/>
    <property type="match status" value="1"/>
</dbReference>
<sequence>MSLNILLVEDDIFLRSVMAEAVRILGHTVIERSSADQALIALEGTALIALVITDVRMPGRLDGLDLAQAIWLRWPKLPVVLMSGNTVLPPGFLPLNARFLTKPVHLDDLHHAIEELLPKTDQR</sequence>
<protein>
    <submittedName>
        <fullName evidence="4">Response regulator</fullName>
    </submittedName>
</protein>
<dbReference type="SMART" id="SM00448">
    <property type="entry name" value="REC"/>
    <property type="match status" value="1"/>
</dbReference>
<dbReference type="Pfam" id="PF00072">
    <property type="entry name" value="Response_reg"/>
    <property type="match status" value="1"/>
</dbReference>
<dbReference type="GO" id="GO:0000160">
    <property type="term" value="P:phosphorelay signal transduction system"/>
    <property type="evidence" value="ECO:0007669"/>
    <property type="project" value="InterPro"/>
</dbReference>
<dbReference type="EMBL" id="SPDQ01000015">
    <property type="protein sequence ID" value="TFH79943.1"/>
    <property type="molecule type" value="Genomic_DNA"/>
</dbReference>
<dbReference type="RefSeq" id="WP_134826941.1">
    <property type="nucleotide sequence ID" value="NZ_SPDQ01000015.1"/>
</dbReference>
<comment type="caution">
    <text evidence="4">The sequence shown here is derived from an EMBL/GenBank/DDBJ whole genome shotgun (WGS) entry which is preliminary data.</text>
</comment>
<accession>A0A4Y8VHX7</accession>
<evidence type="ECO:0000313" key="4">
    <source>
        <dbReference type="EMBL" id="TFH79943.1"/>
    </source>
</evidence>
<proteinExistence type="predicted"/>
<reference evidence="4 5" key="1">
    <citation type="submission" date="2019-03" db="EMBL/GenBank/DDBJ databases">
        <title>Draft genome sequence of humic substances-degrading Pseudomonas kribbensis CHA-19 from forest soil.</title>
        <authorList>
            <person name="Kim D."/>
        </authorList>
    </citation>
    <scope>NUCLEOTIDE SEQUENCE [LARGE SCALE GENOMIC DNA]</scope>
    <source>
        <strain evidence="4 5">CHA-19</strain>
    </source>
</reference>
<evidence type="ECO:0000313" key="5">
    <source>
        <dbReference type="Proteomes" id="UP000297555"/>
    </source>
</evidence>
<gene>
    <name evidence="4" type="ORF">E4J90_14805</name>
</gene>
<dbReference type="PROSITE" id="PS50110">
    <property type="entry name" value="RESPONSE_REGULATORY"/>
    <property type="match status" value="1"/>
</dbReference>
<evidence type="ECO:0000256" key="2">
    <source>
        <dbReference type="PROSITE-ProRule" id="PRU00169"/>
    </source>
</evidence>
<dbReference type="PANTHER" id="PTHR44591">
    <property type="entry name" value="STRESS RESPONSE REGULATOR PROTEIN 1"/>
    <property type="match status" value="1"/>
</dbReference>
<evidence type="ECO:0000259" key="3">
    <source>
        <dbReference type="PROSITE" id="PS50110"/>
    </source>
</evidence>
<dbReference type="Proteomes" id="UP000297555">
    <property type="component" value="Unassembled WGS sequence"/>
</dbReference>